<dbReference type="EC" id="2.1.1.72" evidence="7"/>
<dbReference type="EMBL" id="JACCFW010000002">
    <property type="protein sequence ID" value="NYJ76482.1"/>
    <property type="molecule type" value="Genomic_DNA"/>
</dbReference>
<gene>
    <name evidence="7" type="ORF">HNR15_003500</name>
</gene>
<dbReference type="InterPro" id="IPR002052">
    <property type="entry name" value="DNA_methylase_N6_adenine_CS"/>
</dbReference>
<dbReference type="SUPFAM" id="SSF53335">
    <property type="entry name" value="S-adenosyl-L-methionine-dependent methyltransferases"/>
    <property type="match status" value="1"/>
</dbReference>
<dbReference type="Pfam" id="PF01555">
    <property type="entry name" value="N6_N4_Mtase"/>
    <property type="match status" value="1"/>
</dbReference>
<keyword evidence="8" id="KW-1185">Reference proteome</keyword>
<dbReference type="Proteomes" id="UP000571817">
    <property type="component" value="Unassembled WGS sequence"/>
</dbReference>
<keyword evidence="2 7" id="KW-0489">Methyltransferase</keyword>
<dbReference type="InterPro" id="IPR002941">
    <property type="entry name" value="DNA_methylase_N4/N6"/>
</dbReference>
<evidence type="ECO:0000256" key="3">
    <source>
        <dbReference type="ARBA" id="ARBA00022679"/>
    </source>
</evidence>
<dbReference type="InterPro" id="IPR002295">
    <property type="entry name" value="N4/N6-MTase_EcoPI_Mod-like"/>
</dbReference>
<evidence type="ECO:0000256" key="5">
    <source>
        <dbReference type="SAM" id="MobiDB-lite"/>
    </source>
</evidence>
<evidence type="ECO:0000313" key="7">
    <source>
        <dbReference type="EMBL" id="NYJ76482.1"/>
    </source>
</evidence>
<dbReference type="GO" id="GO:0008170">
    <property type="term" value="F:N-methyltransferase activity"/>
    <property type="evidence" value="ECO:0007669"/>
    <property type="project" value="InterPro"/>
</dbReference>
<evidence type="ECO:0000256" key="1">
    <source>
        <dbReference type="ARBA" id="ARBA00006594"/>
    </source>
</evidence>
<reference evidence="7 8" key="1">
    <citation type="submission" date="2020-07" db="EMBL/GenBank/DDBJ databases">
        <title>Sequencing the genomes of 1000 actinobacteria strains.</title>
        <authorList>
            <person name="Klenk H.-P."/>
        </authorList>
    </citation>
    <scope>NUCLEOTIDE SEQUENCE [LARGE SCALE GENOMIC DNA]</scope>
    <source>
        <strain evidence="7 8">DSM 29531</strain>
    </source>
</reference>
<comment type="similarity">
    <text evidence="1">Belongs to the N(4)/N(6)-methyltransferase family.</text>
</comment>
<keyword evidence="3 7" id="KW-0808">Transferase</keyword>
<protein>
    <submittedName>
        <fullName evidence="7">Adenine-specific DNA-methyltransferase</fullName>
        <ecNumber evidence="7">2.1.1.72</ecNumber>
    </submittedName>
</protein>
<dbReference type="PROSITE" id="PS00092">
    <property type="entry name" value="N6_MTASE"/>
    <property type="match status" value="1"/>
</dbReference>
<dbReference type="GO" id="GO:0003677">
    <property type="term" value="F:DNA binding"/>
    <property type="evidence" value="ECO:0007669"/>
    <property type="project" value="InterPro"/>
</dbReference>
<evidence type="ECO:0000256" key="2">
    <source>
        <dbReference type="ARBA" id="ARBA00022603"/>
    </source>
</evidence>
<dbReference type="GO" id="GO:0032259">
    <property type="term" value="P:methylation"/>
    <property type="evidence" value="ECO:0007669"/>
    <property type="project" value="UniProtKB-KW"/>
</dbReference>
<dbReference type="Gene3D" id="3.40.50.150">
    <property type="entry name" value="Vaccinia Virus protein VP39"/>
    <property type="match status" value="1"/>
</dbReference>
<dbReference type="InterPro" id="IPR029063">
    <property type="entry name" value="SAM-dependent_MTases_sf"/>
</dbReference>
<feature type="region of interest" description="Disordered" evidence="5">
    <location>
        <begin position="509"/>
        <end position="529"/>
    </location>
</feature>
<comment type="caution">
    <text evidence="7">The sequence shown here is derived from an EMBL/GenBank/DDBJ whole genome shotgun (WGS) entry which is preliminary data.</text>
</comment>
<dbReference type="AlphaFoldDB" id="A0A853DG24"/>
<organism evidence="7 8">
    <name type="scientific">Allobranchiibius huperziae</name>
    <dbReference type="NCBI Taxonomy" id="1874116"/>
    <lineage>
        <taxon>Bacteria</taxon>
        <taxon>Bacillati</taxon>
        <taxon>Actinomycetota</taxon>
        <taxon>Actinomycetes</taxon>
        <taxon>Micrococcales</taxon>
        <taxon>Dermacoccaceae</taxon>
        <taxon>Allobranchiibius</taxon>
    </lineage>
</organism>
<accession>A0A853DG24</accession>
<keyword evidence="4" id="KW-0949">S-adenosyl-L-methionine</keyword>
<proteinExistence type="inferred from homology"/>
<evidence type="ECO:0000256" key="4">
    <source>
        <dbReference type="ARBA" id="ARBA00022691"/>
    </source>
</evidence>
<evidence type="ECO:0000259" key="6">
    <source>
        <dbReference type="Pfam" id="PF01555"/>
    </source>
</evidence>
<sequence length="529" mass="58391">MSFSEVVGQVGDDPHADNLLFTGDSLDVLRILCEVPEYRALYRGKVKLIYIDPPFNTGQTFEHYDDWMEHSTWLSFMRERLLLIRELLSSEGSVWVHLDDVEVHRMRCVLDEVFGAGNFIEDLAVELNPKGRQLGRWFAGSLDRILVYAKDARVASLVAASTEEVSDSDFPLSDDRGAYRLLPLRNTNKKFNPVTRPNLAYPLQVHPQTLEVRTEQFEGSVAVLPVFGDLTRAVWRWGKPKTTNQHQELIGRWVNGRSGRRLDVFQKDYNESGRTKKYRDFWASSEVGSSDRGKAEIKKILPGSVFDTPKPESLMARIVGIATVPGDVVVDCFAGSGTTAAVAQKMGRRWVSAEISPSTVEEFTLPRLIKVIEGHDEGGVTASTGWQGGGGFRHVTVGPSMYDETPYGVVLAEWATNGRFARAVAGQLGFQWQAAAPPLCGIRGRMRLAVVDGAVGVEEVRQIVGSLGERERVTIVAKAVLPVAEAELARLSAGSRIRKAPRDLLTAGARRMRRRTDAAPTDAVEGAGS</sequence>
<dbReference type="PRINTS" id="PR00506">
    <property type="entry name" value="D21N6MTFRASE"/>
</dbReference>
<dbReference type="RefSeq" id="WP_179483873.1">
    <property type="nucleotide sequence ID" value="NZ_JACCFW010000002.1"/>
</dbReference>
<evidence type="ECO:0000313" key="8">
    <source>
        <dbReference type="Proteomes" id="UP000571817"/>
    </source>
</evidence>
<feature type="domain" description="DNA methylase N-4/N-6" evidence="6">
    <location>
        <begin position="46"/>
        <end position="362"/>
    </location>
</feature>
<name>A0A853DG24_9MICO</name>
<dbReference type="GO" id="GO:0009007">
    <property type="term" value="F:site-specific DNA-methyltransferase (adenine-specific) activity"/>
    <property type="evidence" value="ECO:0007669"/>
    <property type="project" value="UniProtKB-EC"/>
</dbReference>